<dbReference type="PANTHER" id="PTHR47957:SF3">
    <property type="entry name" value="ATP-DEPENDENT HELICASE HRQ1"/>
    <property type="match status" value="1"/>
</dbReference>
<sequence length="293" mass="33539">MIVEELSIPRYNAEPLYNDRYPYAHQIIARDSIRNFDEFFLFLTSPTGSGKTDSWAVPSLNGNDLGVVVALYPTNALAKDQYLSINNLKKSLNSNKRIEFVTAETLGLKQEKYSYRITKGEILEDMVRKMALDGGGIIVTNPDIFVYALKGYFFNEYLKSVFKNHINTVVFDEFHLYDLKQSDIILFLLHDILITEDTALRKFVFLSATPNENISYKIKKVIGGNFIDSAQTNINSLIIDERPIMPEVELEFKHAPRFMAGEFLLKDLEWIKDFKGNERLAIILVSRQSSIVG</sequence>
<evidence type="ECO:0000259" key="1">
    <source>
        <dbReference type="PROSITE" id="PS51192"/>
    </source>
</evidence>
<dbReference type="GO" id="GO:0006289">
    <property type="term" value="P:nucleotide-excision repair"/>
    <property type="evidence" value="ECO:0007669"/>
    <property type="project" value="TreeGrafter"/>
</dbReference>
<dbReference type="SMART" id="SM00487">
    <property type="entry name" value="DEXDc"/>
    <property type="match status" value="1"/>
</dbReference>
<dbReference type="AlphaFoldDB" id="A0A0E3LTQ8"/>
<dbReference type="Gene3D" id="3.40.50.300">
    <property type="entry name" value="P-loop containing nucleotide triphosphate hydrolases"/>
    <property type="match status" value="1"/>
</dbReference>
<proteinExistence type="predicted"/>
<evidence type="ECO:0000313" key="2">
    <source>
        <dbReference type="EMBL" id="AKB63946.1"/>
    </source>
</evidence>
<dbReference type="EMBL" id="CP009512">
    <property type="protein sequence ID" value="AKB63946.1"/>
    <property type="molecule type" value="Genomic_DNA"/>
</dbReference>
<accession>A0A0E3LTQ8</accession>
<evidence type="ECO:0000313" key="3">
    <source>
        <dbReference type="Proteomes" id="UP000033097"/>
    </source>
</evidence>
<dbReference type="STRING" id="213585.MSMAS_0750"/>
<dbReference type="HOGENOM" id="CLU_948682_0_0_2"/>
<dbReference type="GO" id="GO:0005524">
    <property type="term" value="F:ATP binding"/>
    <property type="evidence" value="ECO:0007669"/>
    <property type="project" value="InterPro"/>
</dbReference>
<dbReference type="InterPro" id="IPR014001">
    <property type="entry name" value="Helicase_ATP-bd"/>
</dbReference>
<dbReference type="GO" id="GO:0043138">
    <property type="term" value="F:3'-5' DNA helicase activity"/>
    <property type="evidence" value="ECO:0007669"/>
    <property type="project" value="TreeGrafter"/>
</dbReference>
<dbReference type="InterPro" id="IPR027417">
    <property type="entry name" value="P-loop_NTPase"/>
</dbReference>
<feature type="domain" description="Helicase ATP-binding" evidence="1">
    <location>
        <begin position="32"/>
        <end position="228"/>
    </location>
</feature>
<dbReference type="KEGG" id="mmj:MSMAS_0750"/>
<dbReference type="InterPro" id="IPR017575">
    <property type="entry name" value="CRISPR-assoc_helicase_Cas3"/>
</dbReference>
<dbReference type="Pfam" id="PF00270">
    <property type="entry name" value="DEAD"/>
    <property type="match status" value="1"/>
</dbReference>
<dbReference type="GeneID" id="24838367"/>
<dbReference type="PANTHER" id="PTHR47957">
    <property type="entry name" value="ATP-DEPENDENT HELICASE HRQ1"/>
    <property type="match status" value="1"/>
</dbReference>
<gene>
    <name evidence="2" type="ORF">MSMAS_0750</name>
</gene>
<organism evidence="2 3">
    <name type="scientific">Methanosarcina mazei S-6</name>
    <dbReference type="NCBI Taxonomy" id="213585"/>
    <lineage>
        <taxon>Archaea</taxon>
        <taxon>Methanobacteriati</taxon>
        <taxon>Methanobacteriota</taxon>
        <taxon>Stenosarchaea group</taxon>
        <taxon>Methanomicrobia</taxon>
        <taxon>Methanosarcinales</taxon>
        <taxon>Methanosarcinaceae</taxon>
        <taxon>Methanosarcina</taxon>
    </lineage>
</organism>
<dbReference type="PATRIC" id="fig|213585.10.peg.928"/>
<dbReference type="GO" id="GO:0036297">
    <property type="term" value="P:interstrand cross-link repair"/>
    <property type="evidence" value="ECO:0007669"/>
    <property type="project" value="TreeGrafter"/>
</dbReference>
<dbReference type="InterPro" id="IPR011545">
    <property type="entry name" value="DEAD/DEAH_box_helicase_dom"/>
</dbReference>
<dbReference type="GO" id="GO:0003676">
    <property type="term" value="F:nucleic acid binding"/>
    <property type="evidence" value="ECO:0007669"/>
    <property type="project" value="InterPro"/>
</dbReference>
<dbReference type="NCBIfam" id="TIGR03158">
    <property type="entry name" value="cas3_cyano"/>
    <property type="match status" value="1"/>
</dbReference>
<dbReference type="SUPFAM" id="SSF52540">
    <property type="entry name" value="P-loop containing nucleoside triphosphate hydrolases"/>
    <property type="match status" value="1"/>
</dbReference>
<protein>
    <submittedName>
        <fullName evidence="2">CRISPR-associated helicase Cas3</fullName>
    </submittedName>
</protein>
<dbReference type="RefSeq" id="WP_048046329.1">
    <property type="nucleotide sequence ID" value="NZ_CP009512.1"/>
</dbReference>
<dbReference type="PROSITE" id="PS51192">
    <property type="entry name" value="HELICASE_ATP_BIND_1"/>
    <property type="match status" value="1"/>
</dbReference>
<reference evidence="2 3" key="1">
    <citation type="submission" date="2014-07" db="EMBL/GenBank/DDBJ databases">
        <title>Methanogenic archaea and the global carbon cycle.</title>
        <authorList>
            <person name="Henriksen J.R."/>
            <person name="Luke J."/>
            <person name="Reinhart S."/>
            <person name="Benedict M.N."/>
            <person name="Youngblut N.D."/>
            <person name="Metcalf M.E."/>
            <person name="Whitaker R.J."/>
            <person name="Metcalf W.W."/>
        </authorList>
    </citation>
    <scope>NUCLEOTIDE SEQUENCE [LARGE SCALE GENOMIC DNA]</scope>
    <source>
        <strain evidence="2 3">S-6</strain>
    </source>
</reference>
<dbReference type="Proteomes" id="UP000033097">
    <property type="component" value="Chromosome"/>
</dbReference>
<name>A0A0E3LTQ8_METMZ</name>